<feature type="transmembrane region" description="Helical" evidence="9">
    <location>
        <begin position="115"/>
        <end position="137"/>
    </location>
</feature>
<evidence type="ECO:0000256" key="3">
    <source>
        <dbReference type="ARBA" id="ARBA00022528"/>
    </source>
</evidence>
<dbReference type="EMBL" id="VAHF01000001">
    <property type="protein sequence ID" value="TXG71817.1"/>
    <property type="molecule type" value="Genomic_DNA"/>
</dbReference>
<dbReference type="OrthoDB" id="1717624at2759"/>
<sequence>MVSRRGSELMCEEIEQRIREDWVVERCYAGPVWWLSFVHEYQKRGEDFWSEFELYLADLLVGVVVDIALVGMLAPYARIWQSTVSSGLFGRIQHACASLSNRILKLPPFLLPEALYAHIEYILTYGQLFLLCSVFEAERPGCKFSVKRRVATYFYKGVLYGSVGFGCGLIGQGIANMVMTAERLRI</sequence>
<evidence type="ECO:0000256" key="7">
    <source>
        <dbReference type="ARBA" id="ARBA00022989"/>
    </source>
</evidence>
<organism evidence="10 11">
    <name type="scientific">Acer yangbiense</name>
    <dbReference type="NCBI Taxonomy" id="1000413"/>
    <lineage>
        <taxon>Eukaryota</taxon>
        <taxon>Viridiplantae</taxon>
        <taxon>Streptophyta</taxon>
        <taxon>Embryophyta</taxon>
        <taxon>Tracheophyta</taxon>
        <taxon>Spermatophyta</taxon>
        <taxon>Magnoliopsida</taxon>
        <taxon>eudicotyledons</taxon>
        <taxon>Gunneridae</taxon>
        <taxon>Pentapetalae</taxon>
        <taxon>rosids</taxon>
        <taxon>malvids</taxon>
        <taxon>Sapindales</taxon>
        <taxon>Sapindaceae</taxon>
        <taxon>Hippocastanoideae</taxon>
        <taxon>Acereae</taxon>
        <taxon>Acer</taxon>
    </lineage>
</organism>
<protein>
    <submittedName>
        <fullName evidence="10">Uncharacterized protein</fullName>
    </submittedName>
</protein>
<dbReference type="AlphaFoldDB" id="A0A5C7IQY7"/>
<dbReference type="Pfam" id="PF11891">
    <property type="entry name" value="RETICULATA-like"/>
    <property type="match status" value="2"/>
</dbReference>
<dbReference type="InterPro" id="IPR021825">
    <property type="entry name" value="RETICULATA-related"/>
</dbReference>
<comment type="similarity">
    <text evidence="2">Belongs to the RETICULATA family.</text>
</comment>
<evidence type="ECO:0000256" key="4">
    <source>
        <dbReference type="ARBA" id="ARBA00022640"/>
    </source>
</evidence>
<dbReference type="Proteomes" id="UP000323000">
    <property type="component" value="Chromosome 1"/>
</dbReference>
<evidence type="ECO:0000256" key="8">
    <source>
        <dbReference type="ARBA" id="ARBA00023136"/>
    </source>
</evidence>
<name>A0A5C7IQY7_9ROSI</name>
<comment type="subcellular location">
    <subcellularLocation>
        <location evidence="1">Plastid</location>
        <location evidence="1">Chloroplast membrane</location>
        <topology evidence="1">Multi-pass membrane protein</topology>
    </subcellularLocation>
</comment>
<comment type="caution">
    <text evidence="10">The sequence shown here is derived from an EMBL/GenBank/DDBJ whole genome shotgun (WGS) entry which is preliminary data.</text>
</comment>
<dbReference type="GO" id="GO:0009706">
    <property type="term" value="C:chloroplast inner membrane"/>
    <property type="evidence" value="ECO:0007669"/>
    <property type="project" value="TreeGrafter"/>
</dbReference>
<evidence type="ECO:0000256" key="1">
    <source>
        <dbReference type="ARBA" id="ARBA00004508"/>
    </source>
</evidence>
<reference evidence="11" key="1">
    <citation type="journal article" date="2019" name="Gigascience">
        <title>De novo genome assembly of the endangered Acer yangbiense, a plant species with extremely small populations endemic to Yunnan Province, China.</title>
        <authorList>
            <person name="Yang J."/>
            <person name="Wariss H.M."/>
            <person name="Tao L."/>
            <person name="Zhang R."/>
            <person name="Yun Q."/>
            <person name="Hollingsworth P."/>
            <person name="Dao Z."/>
            <person name="Luo G."/>
            <person name="Guo H."/>
            <person name="Ma Y."/>
            <person name="Sun W."/>
        </authorList>
    </citation>
    <scope>NUCLEOTIDE SEQUENCE [LARGE SCALE GENOMIC DNA]</scope>
    <source>
        <strain evidence="11">cv. Malutang</strain>
    </source>
</reference>
<evidence type="ECO:0000256" key="2">
    <source>
        <dbReference type="ARBA" id="ARBA00010793"/>
    </source>
</evidence>
<evidence type="ECO:0000256" key="5">
    <source>
        <dbReference type="ARBA" id="ARBA00022692"/>
    </source>
</evidence>
<keyword evidence="4" id="KW-0934">Plastid</keyword>
<dbReference type="GO" id="GO:0099402">
    <property type="term" value="P:plant organ development"/>
    <property type="evidence" value="ECO:0007669"/>
    <property type="project" value="TreeGrafter"/>
</dbReference>
<feature type="transmembrane region" description="Helical" evidence="9">
    <location>
        <begin position="54"/>
        <end position="77"/>
    </location>
</feature>
<evidence type="ECO:0000313" key="11">
    <source>
        <dbReference type="Proteomes" id="UP000323000"/>
    </source>
</evidence>
<keyword evidence="11" id="KW-1185">Reference proteome</keyword>
<keyword evidence="6" id="KW-0809">Transit peptide</keyword>
<keyword evidence="3" id="KW-0150">Chloroplast</keyword>
<accession>A0A5C7IQY7</accession>
<evidence type="ECO:0000256" key="9">
    <source>
        <dbReference type="SAM" id="Phobius"/>
    </source>
</evidence>
<keyword evidence="7 9" id="KW-1133">Transmembrane helix</keyword>
<evidence type="ECO:0000313" key="10">
    <source>
        <dbReference type="EMBL" id="TXG71817.1"/>
    </source>
</evidence>
<proteinExistence type="inferred from homology"/>
<evidence type="ECO:0000256" key="6">
    <source>
        <dbReference type="ARBA" id="ARBA00022946"/>
    </source>
</evidence>
<dbReference type="PANTHER" id="PTHR31038:SF18">
    <property type="entry name" value="PROTEIN RETICULATA-RELATED 1, CHLOROPLASTIC"/>
    <property type="match status" value="1"/>
</dbReference>
<keyword evidence="8 9" id="KW-0472">Membrane</keyword>
<gene>
    <name evidence="10" type="ORF">EZV62_000396</name>
</gene>
<keyword evidence="5 9" id="KW-0812">Transmembrane</keyword>
<dbReference type="PANTHER" id="PTHR31038">
    <property type="entry name" value="EXPRESSED PROTEIN-RELATED"/>
    <property type="match status" value="1"/>
</dbReference>
<feature type="transmembrane region" description="Helical" evidence="9">
    <location>
        <begin position="158"/>
        <end position="179"/>
    </location>
</feature>